<comment type="caution">
    <text evidence="3">The sequence shown here is derived from an EMBL/GenBank/DDBJ whole genome shotgun (WGS) entry which is preliminary data.</text>
</comment>
<name>A0A844TD09_9BRAD</name>
<keyword evidence="3" id="KW-0808">Transferase</keyword>
<dbReference type="Proteomes" id="UP000449969">
    <property type="component" value="Unassembled WGS sequence"/>
</dbReference>
<proteinExistence type="predicted"/>
<keyword evidence="4" id="KW-1185">Reference proteome</keyword>
<feature type="transmembrane region" description="Helical" evidence="1">
    <location>
        <begin position="270"/>
        <end position="290"/>
    </location>
</feature>
<dbReference type="AlphaFoldDB" id="A0A844TD09"/>
<dbReference type="InterPro" id="IPR002656">
    <property type="entry name" value="Acyl_transf_3_dom"/>
</dbReference>
<dbReference type="EMBL" id="WQNE01000005">
    <property type="protein sequence ID" value="MVT73342.1"/>
    <property type="molecule type" value="Genomic_DNA"/>
</dbReference>
<feature type="transmembrane region" description="Helical" evidence="1">
    <location>
        <begin position="148"/>
        <end position="166"/>
    </location>
</feature>
<keyword evidence="1" id="KW-0472">Membrane</keyword>
<feature type="transmembrane region" description="Helical" evidence="1">
    <location>
        <begin position="202"/>
        <end position="220"/>
    </location>
</feature>
<gene>
    <name evidence="3" type="ORF">GPL20_09505</name>
</gene>
<keyword evidence="1" id="KW-0812">Transmembrane</keyword>
<feature type="transmembrane region" description="Helical" evidence="1">
    <location>
        <begin position="310"/>
        <end position="330"/>
    </location>
</feature>
<evidence type="ECO:0000259" key="2">
    <source>
        <dbReference type="Pfam" id="PF01757"/>
    </source>
</evidence>
<evidence type="ECO:0000256" key="1">
    <source>
        <dbReference type="SAM" id="Phobius"/>
    </source>
</evidence>
<keyword evidence="1" id="KW-1133">Transmembrane helix</keyword>
<feature type="transmembrane region" description="Helical" evidence="1">
    <location>
        <begin position="415"/>
        <end position="434"/>
    </location>
</feature>
<accession>A0A844TD09</accession>
<dbReference type="Pfam" id="PF01757">
    <property type="entry name" value="Acyl_transf_3"/>
    <property type="match status" value="1"/>
</dbReference>
<feature type="transmembrane region" description="Helical" evidence="1">
    <location>
        <begin position="26"/>
        <end position="47"/>
    </location>
</feature>
<feature type="transmembrane region" description="Helical" evidence="1">
    <location>
        <begin position="383"/>
        <end position="403"/>
    </location>
</feature>
<keyword evidence="3" id="KW-0012">Acyltransferase</keyword>
<reference evidence="3 4" key="1">
    <citation type="submission" date="2019-12" db="EMBL/GenBank/DDBJ databases">
        <title>Draft genome sequences Bradyrhizobium cajani AMBPC1010, Bradyrhizobium pachyrhizi AMBPC1040 and Bradyrhizobium yuanmingense ALSPC3051, three plant growth promoting strains isolated from nodules of Cajanus cajan L. in Dominican Republic.</title>
        <authorList>
            <person name="Flores-Felix J.D."/>
            <person name="Araujo J."/>
            <person name="Diaz-Alcantara C."/>
            <person name="Gonzalez-Andres F."/>
            <person name="Velazquez E."/>
        </authorList>
    </citation>
    <scope>NUCLEOTIDE SEQUENCE [LARGE SCALE GENOMIC DNA]</scope>
    <source>
        <strain evidence="3 4">1010</strain>
    </source>
</reference>
<feature type="transmembrane region" description="Helical" evidence="1">
    <location>
        <begin position="178"/>
        <end position="196"/>
    </location>
</feature>
<dbReference type="GO" id="GO:0016747">
    <property type="term" value="F:acyltransferase activity, transferring groups other than amino-acyl groups"/>
    <property type="evidence" value="ECO:0007669"/>
    <property type="project" value="InterPro"/>
</dbReference>
<feature type="domain" description="Acyltransferase 3" evidence="2">
    <location>
        <begin position="21"/>
        <end position="322"/>
    </location>
</feature>
<evidence type="ECO:0000313" key="3">
    <source>
        <dbReference type="EMBL" id="MVT73342.1"/>
    </source>
</evidence>
<feature type="transmembrane region" description="Helical" evidence="1">
    <location>
        <begin position="67"/>
        <end position="90"/>
    </location>
</feature>
<feature type="transmembrane region" description="Helical" evidence="1">
    <location>
        <begin position="229"/>
        <end position="250"/>
    </location>
</feature>
<protein>
    <submittedName>
        <fullName evidence="3">Acyltransferase family protein</fullName>
    </submittedName>
</protein>
<feature type="transmembrane region" description="Helical" evidence="1">
    <location>
        <begin position="350"/>
        <end position="371"/>
    </location>
</feature>
<evidence type="ECO:0000313" key="4">
    <source>
        <dbReference type="Proteomes" id="UP000449969"/>
    </source>
</evidence>
<sequence>MIMAVWSRAAELADRTPPSRNRYVDFLRAISMLVVTVGHWLAAAPYFDATDTLTTSHILTVVPWTAWLTWIVQVMPIFFMVGGYANGISWRAARRDGRSYAAWLEGRLRRLVWPILPLLVVWVTIVAVEYARGVRPELISYGSQAAFIPVWFLAVYIGIVLLVPATEAAWTRFGMRSFWALTAAAVVVDVMYFAVGLRWLGFANYLFVWGAISVLGYAWLDERFSERRTLLVGAALGFAALLLLVHIGPYPVAMIGVPGDPISTTTPPKVTLIALATMQGGLLLAAQAPARRWLAGRVAWTAAVAMNGNIMTLFIWHLTATTLVVLAAYLAGGFGLRLEPGSSEWWWSRFPWIAANAIALIPLVVAFGRFERPRATGGAPAPAWRYVLGALMTGIGLALLAAQGVGGYGSFGLNVWGLALALMGIGVVASRIGASRGVI</sequence>
<organism evidence="3 4">
    <name type="scientific">Bradyrhizobium cajani</name>
    <dbReference type="NCBI Taxonomy" id="1928661"/>
    <lineage>
        <taxon>Bacteria</taxon>
        <taxon>Pseudomonadati</taxon>
        <taxon>Pseudomonadota</taxon>
        <taxon>Alphaproteobacteria</taxon>
        <taxon>Hyphomicrobiales</taxon>
        <taxon>Nitrobacteraceae</taxon>
        <taxon>Bradyrhizobium</taxon>
    </lineage>
</organism>
<feature type="transmembrane region" description="Helical" evidence="1">
    <location>
        <begin position="111"/>
        <end position="128"/>
    </location>
</feature>